<dbReference type="AlphaFoldDB" id="A0AAV9UTL7"/>
<comment type="caution">
    <text evidence="2">The sequence shown here is derived from an EMBL/GenBank/DDBJ whole genome shotgun (WGS) entry which is preliminary data.</text>
</comment>
<name>A0AAV9UTL7_9PEZI</name>
<dbReference type="Proteomes" id="UP001375240">
    <property type="component" value="Unassembled WGS sequence"/>
</dbReference>
<evidence type="ECO:0000256" key="1">
    <source>
        <dbReference type="SAM" id="MobiDB-lite"/>
    </source>
</evidence>
<feature type="compositionally biased region" description="Acidic residues" evidence="1">
    <location>
        <begin position="270"/>
        <end position="283"/>
    </location>
</feature>
<dbReference type="EMBL" id="JAVHNQ010000005">
    <property type="protein sequence ID" value="KAK6347085.1"/>
    <property type="molecule type" value="Genomic_DNA"/>
</dbReference>
<sequence length="974" mass="111317">MAGRVDSKIRPSMITPELQSSPGSHKQSPDRRARGSHPPTPTRNEDASPEPRSDKATLKFKQHMVKGQVVYSPPSSLAVSKSRAQTPQRSISASATSRTNASGRPPTVTVNILRIASSPQAKTNPRDIKTQDLSPEPSEYEETAQNYQGPPKSYFNYVSDQNMPPPDSAAVEDLSSKGYTTDIPSSPPRKVRFENEDKLSESDSSPSSIAHEPIMIHEDYDVEDEHDKHDNHEDDDDEDEIDEYDIDIDEENIEERDLGECDVCQSDSTSSDDSDSDEDEDDEFWNHSPLLDPRTGKLDLNRSYLPTILEDRDNESRYDDSKPKPLLGSETGKLDRDHGSFSTINDEEDNDEDDQVDEDGDEDDDSLKQSPPLNPRTGKLDQSWDPRYLEWNWDDFLMSDLQTTASDHSSEPAHSLLENNDLTDHRPDETQQVTKRLSLEILEDRPLEDTSSSDVTDQIAQINSPPRFIHCFKDVSPGNIYTTLNFNFHSFYEPIVEVADVFLPRTIQFDKIALDNKDVWFSAPTASRPYMMCQTWRNCSHYDAHLIRDLHCAYNITLHKLLEKLKIYITPGSWTDVWVDPCQFVVDLCSNLECSDEDLEHIWSDYGIDVFKFVETQSILRSTPYSFKPDAIEIYALHEPTNRAPGRNMYLLTCLLLPNGTFNTRQFPPQILTTSSLSETTDGLKCAIMPDIWHPHLAVSKAETAPSYTVTGDNPWLEWDPKQNCFKGDIPLADVISISDGGRISVTITGEYNLNIGTSKIGLHESITTRLYLPLPSKQEVASDDTDIEIDDYTYPMTAVSLLCSSLWLGFDQKHSDCVVNMSRAYERAIRDYNFASEMARKQPAAFDVHQWENQSGAKKPWMKSLGPTPWYTFLTERQQEEYYRLHDREGRQKFIQSLQHDRRQEPLTWTLDEKERAEVGVDEDLEQMRRMYETQFNEAHVILWLNTTYRESMQDRLLEESHDDCEVYTGTSL</sequence>
<feature type="compositionally biased region" description="Polar residues" evidence="1">
    <location>
        <begin position="73"/>
        <end position="102"/>
    </location>
</feature>
<proteinExistence type="predicted"/>
<evidence type="ECO:0000313" key="2">
    <source>
        <dbReference type="EMBL" id="KAK6347085.1"/>
    </source>
</evidence>
<feature type="compositionally biased region" description="Basic and acidic residues" evidence="1">
    <location>
        <begin position="214"/>
        <end position="232"/>
    </location>
</feature>
<reference evidence="2 3" key="1">
    <citation type="submission" date="2019-10" db="EMBL/GenBank/DDBJ databases">
        <authorList>
            <person name="Palmer J.M."/>
        </authorList>
    </citation>
    <scope>NUCLEOTIDE SEQUENCE [LARGE SCALE GENOMIC DNA]</scope>
    <source>
        <strain evidence="2 3">TWF696</strain>
    </source>
</reference>
<feature type="compositionally biased region" description="Basic and acidic residues" evidence="1">
    <location>
        <begin position="191"/>
        <end position="201"/>
    </location>
</feature>
<evidence type="ECO:0000313" key="3">
    <source>
        <dbReference type="Proteomes" id="UP001375240"/>
    </source>
</evidence>
<feature type="region of interest" description="Disordered" evidence="1">
    <location>
        <begin position="1"/>
        <end position="381"/>
    </location>
</feature>
<feature type="region of interest" description="Disordered" evidence="1">
    <location>
        <begin position="404"/>
        <end position="430"/>
    </location>
</feature>
<feature type="compositionally biased region" description="Basic and acidic residues" evidence="1">
    <location>
        <begin position="43"/>
        <end position="57"/>
    </location>
</feature>
<accession>A0AAV9UTL7</accession>
<feature type="compositionally biased region" description="Acidic residues" evidence="1">
    <location>
        <begin position="345"/>
        <end position="365"/>
    </location>
</feature>
<gene>
    <name evidence="2" type="ORF">TWF696_007165</name>
</gene>
<organism evidence="2 3">
    <name type="scientific">Orbilia brochopaga</name>
    <dbReference type="NCBI Taxonomy" id="3140254"/>
    <lineage>
        <taxon>Eukaryota</taxon>
        <taxon>Fungi</taxon>
        <taxon>Dikarya</taxon>
        <taxon>Ascomycota</taxon>
        <taxon>Pezizomycotina</taxon>
        <taxon>Orbiliomycetes</taxon>
        <taxon>Orbiliales</taxon>
        <taxon>Orbiliaceae</taxon>
        <taxon>Orbilia</taxon>
    </lineage>
</organism>
<feature type="compositionally biased region" description="Basic and acidic residues" evidence="1">
    <location>
        <begin position="309"/>
        <end position="323"/>
    </location>
</feature>
<feature type="compositionally biased region" description="Acidic residues" evidence="1">
    <location>
        <begin position="233"/>
        <end position="254"/>
    </location>
</feature>
<feature type="compositionally biased region" description="Polar residues" evidence="1">
    <location>
        <begin position="17"/>
        <end position="26"/>
    </location>
</feature>
<keyword evidence="3" id="KW-1185">Reference proteome</keyword>
<protein>
    <submittedName>
        <fullName evidence="2">Uncharacterized protein</fullName>
    </submittedName>
</protein>